<keyword evidence="2" id="KW-1185">Reference proteome</keyword>
<evidence type="ECO:0000313" key="2">
    <source>
        <dbReference type="Proteomes" id="UP000693946"/>
    </source>
</evidence>
<reference evidence="1 2" key="1">
    <citation type="journal article" date="2021" name="Sci. Rep.">
        <title>Chromosome anchoring in Senegalese sole (Solea senegalensis) reveals sex-associated markers and genome rearrangements in flatfish.</title>
        <authorList>
            <person name="Guerrero-Cozar I."/>
            <person name="Gomez-Garrido J."/>
            <person name="Berbel C."/>
            <person name="Martinez-Blanch J.F."/>
            <person name="Alioto T."/>
            <person name="Claros M.G."/>
            <person name="Gagnaire P.A."/>
            <person name="Manchado M."/>
        </authorList>
    </citation>
    <scope>NUCLEOTIDE SEQUENCE [LARGE SCALE GENOMIC DNA]</scope>
    <source>
        <strain evidence="1">Sse05_10M</strain>
    </source>
</reference>
<dbReference type="AlphaFoldDB" id="A0AAV6R607"/>
<gene>
    <name evidence="1" type="ORF">JOB18_031511</name>
</gene>
<dbReference type="Proteomes" id="UP000693946">
    <property type="component" value="Linkage Group LG20"/>
</dbReference>
<protein>
    <submittedName>
        <fullName evidence="1">Uncharacterized protein</fullName>
    </submittedName>
</protein>
<name>A0AAV6R607_SOLSE</name>
<dbReference type="EMBL" id="JAGKHQ010000013">
    <property type="protein sequence ID" value="KAG7500843.1"/>
    <property type="molecule type" value="Genomic_DNA"/>
</dbReference>
<comment type="caution">
    <text evidence="1">The sequence shown here is derived from an EMBL/GenBank/DDBJ whole genome shotgun (WGS) entry which is preliminary data.</text>
</comment>
<sequence>MLRLLVPPVPSRANNILWHLHFTGFQTTGAELDCAEAANQLCFTDDLKSHLFEVGDNSSRHFPEIEFVALLFTRIARDHASSGGLQDLITE</sequence>
<proteinExistence type="predicted"/>
<organism evidence="1 2">
    <name type="scientific">Solea senegalensis</name>
    <name type="common">Senegalese sole</name>
    <dbReference type="NCBI Taxonomy" id="28829"/>
    <lineage>
        <taxon>Eukaryota</taxon>
        <taxon>Metazoa</taxon>
        <taxon>Chordata</taxon>
        <taxon>Craniata</taxon>
        <taxon>Vertebrata</taxon>
        <taxon>Euteleostomi</taxon>
        <taxon>Actinopterygii</taxon>
        <taxon>Neopterygii</taxon>
        <taxon>Teleostei</taxon>
        <taxon>Neoteleostei</taxon>
        <taxon>Acanthomorphata</taxon>
        <taxon>Carangaria</taxon>
        <taxon>Pleuronectiformes</taxon>
        <taxon>Pleuronectoidei</taxon>
        <taxon>Soleidae</taxon>
        <taxon>Solea</taxon>
    </lineage>
</organism>
<accession>A0AAV6R607</accession>
<evidence type="ECO:0000313" key="1">
    <source>
        <dbReference type="EMBL" id="KAG7500843.1"/>
    </source>
</evidence>